<dbReference type="RefSeq" id="WP_344438814.1">
    <property type="nucleotide sequence ID" value="NZ_BAAALF010000006.1"/>
</dbReference>
<evidence type="ECO:0000313" key="3">
    <source>
        <dbReference type="EMBL" id="GAA1219043.1"/>
    </source>
</evidence>
<dbReference type="Proteomes" id="UP001500037">
    <property type="component" value="Unassembled WGS sequence"/>
</dbReference>
<dbReference type="InterPro" id="IPR027417">
    <property type="entry name" value="P-loop_NTPase"/>
</dbReference>
<evidence type="ECO:0000256" key="1">
    <source>
        <dbReference type="SAM" id="MobiDB-lite"/>
    </source>
</evidence>
<evidence type="ECO:0000259" key="2">
    <source>
        <dbReference type="Pfam" id="PF03781"/>
    </source>
</evidence>
<feature type="domain" description="Sulfatase-modifying factor enzyme-like" evidence="2">
    <location>
        <begin position="407"/>
        <end position="475"/>
    </location>
</feature>
<sequence length="608" mass="65951">MSTQTWSDTDQDWEDPARSAVDIAEHVAALFEAQAAPLLTLGTFERVGSNWVSDTLRPHLPQHNEPFRQQLGGHHPLSPNNRRLPGPADADLPGLPAHHLACALADLYDPGRRHMVKETNLWFATGAVANLLPNSPLLVLSRAPLGIASSFARGNLFERWHYASRYEMLSGAARKSAQWAPWAELLPEDEPEPAVALGRLIALNSLLLAHAIRKDVGGIGRPYAHLAYERHVLAPEAVRAKLADYLDIPLSTQPAPAGRAQAGARGADITFATGQQKSELVAELDARTAALVPHHVAETLARAGNVVERQVVNTVRHWLTGDELYEVREPAASAPRPRGGTAQGQERRPGPATYRPAVEGSTVAWRTHLVSNEEMAELLNILSEAGMDNGRDGVNLFVIPMRMQRGGRLHRDPDGRWRPTPGYEHHPAYWVTWLGAAALAAWHGARLPTRAEVLEAAAASTAVYNSDYRFGDASPVVEPGREPGDIHHLVGNVQVWCQDGPDSGETAGLELPLRRHLVGAAWNTPATREAVAEDRSRFLLGASRGVGVRLVRDPSIRAADEIGAWELAARVGEWVNSLDPTGFPLGYLDRALVTALTSPEAGAGESEE</sequence>
<feature type="region of interest" description="Disordered" evidence="1">
    <location>
        <begin position="57"/>
        <end position="88"/>
    </location>
</feature>
<dbReference type="SUPFAM" id="SSF52540">
    <property type="entry name" value="P-loop containing nucleoside triphosphate hydrolases"/>
    <property type="match status" value="1"/>
</dbReference>
<protein>
    <recommendedName>
        <fullName evidence="2">Sulfatase-modifying factor enzyme-like domain-containing protein</fullName>
    </recommendedName>
</protein>
<proteinExistence type="predicted"/>
<accession>A0ABN1VPF7</accession>
<dbReference type="EMBL" id="BAAALF010000006">
    <property type="protein sequence ID" value="GAA1219043.1"/>
    <property type="molecule type" value="Genomic_DNA"/>
</dbReference>
<name>A0ABN1VPF7_9ACTN</name>
<evidence type="ECO:0000313" key="4">
    <source>
        <dbReference type="Proteomes" id="UP001500037"/>
    </source>
</evidence>
<reference evidence="3 4" key="1">
    <citation type="journal article" date="2019" name="Int. J. Syst. Evol. Microbiol.">
        <title>The Global Catalogue of Microorganisms (GCM) 10K type strain sequencing project: providing services to taxonomists for standard genome sequencing and annotation.</title>
        <authorList>
            <consortium name="The Broad Institute Genomics Platform"/>
            <consortium name="The Broad Institute Genome Sequencing Center for Infectious Disease"/>
            <person name="Wu L."/>
            <person name="Ma J."/>
        </authorList>
    </citation>
    <scope>NUCLEOTIDE SEQUENCE [LARGE SCALE GENOMIC DNA]</scope>
    <source>
        <strain evidence="3 4">JCM 13004</strain>
    </source>
</reference>
<dbReference type="SUPFAM" id="SSF56436">
    <property type="entry name" value="C-type lectin-like"/>
    <property type="match status" value="1"/>
</dbReference>
<keyword evidence="4" id="KW-1185">Reference proteome</keyword>
<dbReference type="InterPro" id="IPR005532">
    <property type="entry name" value="SUMF_dom"/>
</dbReference>
<dbReference type="InterPro" id="IPR042095">
    <property type="entry name" value="SUMF_sf"/>
</dbReference>
<gene>
    <name evidence="3" type="ORF">GCM10009665_06340</name>
</gene>
<dbReference type="InterPro" id="IPR016187">
    <property type="entry name" value="CTDL_fold"/>
</dbReference>
<dbReference type="Gene3D" id="3.90.1580.10">
    <property type="entry name" value="paralog of FGE (formylglycine-generating enzyme)"/>
    <property type="match status" value="1"/>
</dbReference>
<comment type="caution">
    <text evidence="3">The sequence shown here is derived from an EMBL/GenBank/DDBJ whole genome shotgun (WGS) entry which is preliminary data.</text>
</comment>
<dbReference type="Pfam" id="PF03781">
    <property type="entry name" value="FGE-sulfatase"/>
    <property type="match status" value="1"/>
</dbReference>
<feature type="region of interest" description="Disordered" evidence="1">
    <location>
        <begin position="329"/>
        <end position="356"/>
    </location>
</feature>
<dbReference type="Gene3D" id="3.40.50.300">
    <property type="entry name" value="P-loop containing nucleotide triphosphate hydrolases"/>
    <property type="match status" value="1"/>
</dbReference>
<organism evidence="3 4">
    <name type="scientific">Kitasatospora nipponensis</name>
    <dbReference type="NCBI Taxonomy" id="258049"/>
    <lineage>
        <taxon>Bacteria</taxon>
        <taxon>Bacillati</taxon>
        <taxon>Actinomycetota</taxon>
        <taxon>Actinomycetes</taxon>
        <taxon>Kitasatosporales</taxon>
        <taxon>Streptomycetaceae</taxon>
        <taxon>Kitasatospora</taxon>
    </lineage>
</organism>